<proteinExistence type="inferred from homology"/>
<feature type="zinc finger region" evidence="8">
    <location>
        <begin position="3"/>
        <end position="34"/>
    </location>
</feature>
<dbReference type="EMBL" id="JSWE01000092">
    <property type="protein sequence ID" value="KIE05631.1"/>
    <property type="molecule type" value="Genomic_DNA"/>
</dbReference>
<evidence type="ECO:0000256" key="6">
    <source>
        <dbReference type="ARBA" id="ARBA00023125"/>
    </source>
</evidence>
<keyword evidence="4 8" id="KW-0067">ATP-binding</keyword>
<dbReference type="PROSITE" id="PS51161">
    <property type="entry name" value="ATP_CONE"/>
    <property type="match status" value="1"/>
</dbReference>
<dbReference type="OrthoDB" id="9807461at2"/>
<reference evidence="10 11" key="1">
    <citation type="submission" date="2014-11" db="EMBL/GenBank/DDBJ databases">
        <title>A Rickettsiales Symbiont of Amoebae With Ancient Features.</title>
        <authorList>
            <person name="Schulz F."/>
            <person name="Martijn J."/>
            <person name="Wascher F."/>
            <person name="Kostanjsek R."/>
            <person name="Ettema T.J."/>
            <person name="Horn M."/>
        </authorList>
    </citation>
    <scope>NUCLEOTIDE SEQUENCE [LARGE SCALE GENOMIC DNA]</scope>
    <source>
        <strain evidence="10 11">UWC36</strain>
    </source>
</reference>
<dbReference type="AlphaFoldDB" id="A0A0C1MZY0"/>
<comment type="function">
    <text evidence="8">Negatively regulates transcription of bacterial ribonucleotide reductase nrd genes and operons by binding to NrdR-boxes.</text>
</comment>
<dbReference type="Proteomes" id="UP000031258">
    <property type="component" value="Unassembled WGS sequence"/>
</dbReference>
<dbReference type="Pfam" id="PF22811">
    <property type="entry name" value="Zn_ribbon_NrdR"/>
    <property type="match status" value="1"/>
</dbReference>
<gene>
    <name evidence="10" type="primary">nrdR_2</name>
    <name evidence="8" type="synonym">nrdR</name>
    <name evidence="10" type="ORF">NF27_DP01750</name>
</gene>
<comment type="similarity">
    <text evidence="8">Belongs to the NrdR family.</text>
</comment>
<keyword evidence="6 8" id="KW-0238">DNA-binding</keyword>
<dbReference type="InterPro" id="IPR003796">
    <property type="entry name" value="RNR_NrdR-like"/>
</dbReference>
<dbReference type="GO" id="GO:0003677">
    <property type="term" value="F:DNA binding"/>
    <property type="evidence" value="ECO:0007669"/>
    <property type="project" value="UniProtKB-KW"/>
</dbReference>
<dbReference type="GO" id="GO:0045892">
    <property type="term" value="P:negative regulation of DNA-templated transcription"/>
    <property type="evidence" value="ECO:0007669"/>
    <property type="project" value="UniProtKB-UniRule"/>
</dbReference>
<keyword evidence="8" id="KW-0479">Metal-binding</keyword>
<keyword evidence="3 8" id="KW-0863">Zinc-finger</keyword>
<evidence type="ECO:0000256" key="1">
    <source>
        <dbReference type="ARBA" id="ARBA00022491"/>
    </source>
</evidence>
<evidence type="ECO:0000256" key="4">
    <source>
        <dbReference type="ARBA" id="ARBA00022840"/>
    </source>
</evidence>
<keyword evidence="5 8" id="KW-0805">Transcription regulation</keyword>
<evidence type="ECO:0000256" key="2">
    <source>
        <dbReference type="ARBA" id="ARBA00022741"/>
    </source>
</evidence>
<evidence type="ECO:0000256" key="3">
    <source>
        <dbReference type="ARBA" id="ARBA00022771"/>
    </source>
</evidence>
<dbReference type="HAMAP" id="MF_00440">
    <property type="entry name" value="NrdR"/>
    <property type="match status" value="1"/>
</dbReference>
<keyword evidence="11" id="KW-1185">Reference proteome</keyword>
<dbReference type="InterPro" id="IPR005144">
    <property type="entry name" value="ATP-cone_dom"/>
</dbReference>
<feature type="domain" description="ATP-cone" evidence="9">
    <location>
        <begin position="49"/>
        <end position="139"/>
    </location>
</feature>
<keyword evidence="7 8" id="KW-0804">Transcription</keyword>
<keyword evidence="8" id="KW-0862">Zinc</keyword>
<dbReference type="InterPro" id="IPR055173">
    <property type="entry name" value="NrdR-like_N"/>
</dbReference>
<evidence type="ECO:0000313" key="11">
    <source>
        <dbReference type="Proteomes" id="UP000031258"/>
    </source>
</evidence>
<dbReference type="RefSeq" id="WP_039455908.1">
    <property type="nucleotide sequence ID" value="NZ_JSWE01000092.1"/>
</dbReference>
<keyword evidence="1 8" id="KW-0678">Repressor</keyword>
<dbReference type="PATRIC" id="fig|86105.3.peg.725"/>
<dbReference type="STRING" id="86105.NF27_DP01750"/>
<name>A0A0C1MZY0_9RICK</name>
<protein>
    <recommendedName>
        <fullName evidence="8">Transcriptional repressor NrdR</fullName>
    </recommendedName>
</protein>
<dbReference type="NCBIfam" id="TIGR00244">
    <property type="entry name" value="transcriptional regulator NrdR"/>
    <property type="match status" value="1"/>
</dbReference>
<comment type="caution">
    <text evidence="10">The sequence shown here is derived from an EMBL/GenBank/DDBJ whole genome shotgun (WGS) entry which is preliminary data.</text>
</comment>
<keyword evidence="2 8" id="KW-0547">Nucleotide-binding</keyword>
<sequence>MKCPFCGFLDSQVKDSRPSEDGLTIKRRRFCPDCGGRFTTYERIEMRELFVIKKGGDKRLFDPSKLLKSMQVAARKRPVDAEQLEEIVSRITKKLEKYGEGEITSQAVGQLVMNELLKIDQVAYVRYASVYKDFAEASDFGKFIENLNITKDE</sequence>
<evidence type="ECO:0000256" key="8">
    <source>
        <dbReference type="HAMAP-Rule" id="MF_00440"/>
    </source>
</evidence>
<dbReference type="GO" id="GO:0005524">
    <property type="term" value="F:ATP binding"/>
    <property type="evidence" value="ECO:0007669"/>
    <property type="project" value="UniProtKB-UniRule"/>
</dbReference>
<dbReference type="PANTHER" id="PTHR30455:SF2">
    <property type="entry name" value="TRANSCRIPTIONAL REPRESSOR NRDR"/>
    <property type="match status" value="1"/>
</dbReference>
<dbReference type="PANTHER" id="PTHR30455">
    <property type="entry name" value="TRANSCRIPTIONAL REPRESSOR NRDR"/>
    <property type="match status" value="1"/>
</dbReference>
<comment type="cofactor">
    <cofactor evidence="8">
        <name>Zn(2+)</name>
        <dbReference type="ChEBI" id="CHEBI:29105"/>
    </cofactor>
    <text evidence="8">Binds 1 zinc ion.</text>
</comment>
<dbReference type="Pfam" id="PF03477">
    <property type="entry name" value="ATP-cone"/>
    <property type="match status" value="1"/>
</dbReference>
<dbReference type="GO" id="GO:0008270">
    <property type="term" value="F:zinc ion binding"/>
    <property type="evidence" value="ECO:0007669"/>
    <property type="project" value="UniProtKB-UniRule"/>
</dbReference>
<evidence type="ECO:0000256" key="5">
    <source>
        <dbReference type="ARBA" id="ARBA00023015"/>
    </source>
</evidence>
<organism evidence="10 11">
    <name type="scientific">Candidatus Jidaibacter acanthamoebae</name>
    <dbReference type="NCBI Taxonomy" id="86105"/>
    <lineage>
        <taxon>Bacteria</taxon>
        <taxon>Pseudomonadati</taxon>
        <taxon>Pseudomonadota</taxon>
        <taxon>Alphaproteobacteria</taxon>
        <taxon>Rickettsiales</taxon>
        <taxon>Candidatus Midichloriaceae</taxon>
        <taxon>Candidatus Jidaibacter</taxon>
    </lineage>
</organism>
<evidence type="ECO:0000259" key="9">
    <source>
        <dbReference type="PROSITE" id="PS51161"/>
    </source>
</evidence>
<evidence type="ECO:0000256" key="7">
    <source>
        <dbReference type="ARBA" id="ARBA00023163"/>
    </source>
</evidence>
<evidence type="ECO:0000313" key="10">
    <source>
        <dbReference type="EMBL" id="KIE05631.1"/>
    </source>
</evidence>
<accession>A0A0C1MZY0</accession>